<evidence type="ECO:0000313" key="2">
    <source>
        <dbReference type="Proteomes" id="UP000815325"/>
    </source>
</evidence>
<sequence length="168" mass="18166">MALPAGAAAGWGADRCQCMSSSSSRGERSPLATTLAYLEVARAGSEDSQWFELLVRRAFERLLNNVAATRAAAAAASHRDVVGDVVAVVSESLLQKLLSLYPHMHWDPRCMLALLGMLEAEEGDKPMAVLRPKASKGPSNVWKVLQGWVYAAALVAPTRTGRTNARFW</sequence>
<dbReference type="Proteomes" id="UP000815325">
    <property type="component" value="Unassembled WGS sequence"/>
</dbReference>
<dbReference type="EMBL" id="MU069774">
    <property type="protein sequence ID" value="KAF5834124.1"/>
    <property type="molecule type" value="Genomic_DNA"/>
</dbReference>
<reference evidence="1" key="1">
    <citation type="submission" date="2017-08" db="EMBL/GenBank/DDBJ databases">
        <authorList>
            <person name="Polle J.E."/>
            <person name="Barry K."/>
            <person name="Cushman J."/>
            <person name="Schmutz J."/>
            <person name="Tran D."/>
            <person name="Hathwaick L.T."/>
            <person name="Yim W.C."/>
            <person name="Jenkins J."/>
            <person name="Mckie-Krisberg Z.M."/>
            <person name="Prochnik S."/>
            <person name="Lindquist E."/>
            <person name="Dockter R.B."/>
            <person name="Adam C."/>
            <person name="Molina H."/>
            <person name="Bunkerborg J."/>
            <person name="Jin E."/>
            <person name="Buchheim M."/>
            <person name="Magnuson J."/>
        </authorList>
    </citation>
    <scope>NUCLEOTIDE SEQUENCE</scope>
    <source>
        <strain evidence="1">CCAP 19/18</strain>
    </source>
</reference>
<keyword evidence="2" id="KW-1185">Reference proteome</keyword>
<gene>
    <name evidence="1" type="ORF">DUNSADRAFT_9320</name>
</gene>
<organism evidence="1 2">
    <name type="scientific">Dunaliella salina</name>
    <name type="common">Green alga</name>
    <name type="synonym">Protococcus salinus</name>
    <dbReference type="NCBI Taxonomy" id="3046"/>
    <lineage>
        <taxon>Eukaryota</taxon>
        <taxon>Viridiplantae</taxon>
        <taxon>Chlorophyta</taxon>
        <taxon>core chlorophytes</taxon>
        <taxon>Chlorophyceae</taxon>
        <taxon>CS clade</taxon>
        <taxon>Chlamydomonadales</taxon>
        <taxon>Dunaliellaceae</taxon>
        <taxon>Dunaliella</taxon>
    </lineage>
</organism>
<name>A0ABQ7GHP7_DUNSA</name>
<comment type="caution">
    <text evidence="1">The sequence shown here is derived from an EMBL/GenBank/DDBJ whole genome shotgun (WGS) entry which is preliminary data.</text>
</comment>
<proteinExistence type="predicted"/>
<evidence type="ECO:0000313" key="1">
    <source>
        <dbReference type="EMBL" id="KAF5834124.1"/>
    </source>
</evidence>
<protein>
    <submittedName>
        <fullName evidence="1">Uncharacterized protein</fullName>
    </submittedName>
</protein>
<accession>A0ABQ7GHP7</accession>